<dbReference type="Pfam" id="PF00884">
    <property type="entry name" value="Sulfatase"/>
    <property type="match status" value="1"/>
</dbReference>
<dbReference type="InterPro" id="IPR000917">
    <property type="entry name" value="Sulfatase_N"/>
</dbReference>
<comment type="similarity">
    <text evidence="1">Belongs to the sulfatase family.</text>
</comment>
<dbReference type="Pfam" id="PF06439">
    <property type="entry name" value="3keto-disac_hyd"/>
    <property type="match status" value="1"/>
</dbReference>
<feature type="domain" description="3-keto-alpha-glucoside-1,2-lyase/3-keto-2-hydroxy-glucal hydratase" evidence="5">
    <location>
        <begin position="605"/>
        <end position="785"/>
    </location>
</feature>
<dbReference type="RefSeq" id="WP_008693610.1">
    <property type="nucleotide sequence ID" value="NZ_ANOG01000243.1"/>
</dbReference>
<dbReference type="InterPro" id="IPR017850">
    <property type="entry name" value="Alkaline_phosphatase_core_sf"/>
</dbReference>
<dbReference type="GO" id="GO:0004065">
    <property type="term" value="F:arylsulfatase activity"/>
    <property type="evidence" value="ECO:0007669"/>
    <property type="project" value="UniProtKB-EC"/>
</dbReference>
<dbReference type="EMBL" id="ANOG01000243">
    <property type="protein sequence ID" value="EMI21487.1"/>
    <property type="molecule type" value="Genomic_DNA"/>
</dbReference>
<keyword evidence="7" id="KW-1185">Reference proteome</keyword>
<feature type="region of interest" description="Disordered" evidence="3">
    <location>
        <begin position="796"/>
        <end position="820"/>
    </location>
</feature>
<sequence>MNQPMNAVTQKKRLDTVPGDPRVESATVICSNSAPGADGKKKARQLARTLFAAFLLLVIQPVSLRAAETPNIILVFADDISARELPVYGSSVWSPPLRGDTSDPKYRASTPVLDRLANEGCWIKTAWASVVCSPSRAMMMTGRYAHQHKWWGNKSKGKYVNETGREVTWPLYLSSPHQIGHIAQQAGYGTYWAGKTQMAGDLNRFGFDQGCFTPGNLSDTDNPFTDFKLVIDKSDGNKVLRNADTGQPVDTYQQHGWYWYPHVRLMNHGDKELQWWPNTAASQADFGLGTYGPDVELDFIFDFMEQQVAADKPFFVYHTTHLGHDGFDWLHPDSKSSWPGTPVVKWDGEKYIRTEPRISGDAGNYDTHGTVTEPGVYSHINYLDYQAWLYQDKLNELGIADNTIFIFCADNGTGGYGKNSTDRQKGTHVPLIVSAPGLTKQGEQDVLVNMSDFLPTIAELTGAELPAEYEVNGESLVPFLFGDRQQHRQWLYGYKDAEQIIRGTKVMRDGRGKWWDVEQTPDDLISFPQIEDWTTVSAEHRAERDKLLAILPRFDQKLHGKHAPSVENEPHPQAGDMRNADRGTTFEDDYEGRDEIGDHYTTARGHDDSWKVKDGVLIGKQTKDDHGAVIRTELDFGDVDIQFDFRFAGGKSFNLVIDDAREKSVHAGHICRASVFAKSLMISDDKTGSMNLEVRKQRQDKNLSTAATAALQNLMDQTRSSAKVTIKQNEWHRLRIRIRGDVMKAFLDDDLVTHLKSPGFAHPTKTKFGFTVNGQSIEFDNLVVRQLDSDNRIGMLPSDDELEDAGRLQRPGIIADQLDE</sequence>
<evidence type="ECO:0000313" key="6">
    <source>
        <dbReference type="EMBL" id="EMI21487.1"/>
    </source>
</evidence>
<gene>
    <name evidence="6" type="ORF">RMSM_01586</name>
</gene>
<dbReference type="SUPFAM" id="SSF53649">
    <property type="entry name" value="Alkaline phosphatase-like"/>
    <property type="match status" value="1"/>
</dbReference>
<dbReference type="PATRIC" id="fig|1265738.3.peg.1575"/>
<keyword evidence="2 6" id="KW-0378">Hydrolase</keyword>
<dbReference type="PANTHER" id="PTHR42693">
    <property type="entry name" value="ARYLSULFATASE FAMILY MEMBER"/>
    <property type="match status" value="1"/>
</dbReference>
<evidence type="ECO:0000256" key="2">
    <source>
        <dbReference type="ARBA" id="ARBA00022801"/>
    </source>
</evidence>
<dbReference type="AlphaFoldDB" id="M5S1F4"/>
<dbReference type="InterPro" id="IPR050738">
    <property type="entry name" value="Sulfatase"/>
</dbReference>
<dbReference type="PANTHER" id="PTHR42693:SF53">
    <property type="entry name" value="ENDO-4-O-SULFATASE"/>
    <property type="match status" value="1"/>
</dbReference>
<dbReference type="Proteomes" id="UP000011991">
    <property type="component" value="Unassembled WGS sequence"/>
</dbReference>
<evidence type="ECO:0000259" key="4">
    <source>
        <dbReference type="Pfam" id="PF00884"/>
    </source>
</evidence>
<evidence type="ECO:0000313" key="7">
    <source>
        <dbReference type="Proteomes" id="UP000011991"/>
    </source>
</evidence>
<dbReference type="InterPro" id="IPR010496">
    <property type="entry name" value="AL/BT2_dom"/>
</dbReference>
<dbReference type="EC" id="3.1.6.1" evidence="6"/>
<feature type="domain" description="Sulfatase N-terminal" evidence="4">
    <location>
        <begin position="70"/>
        <end position="463"/>
    </location>
</feature>
<evidence type="ECO:0000259" key="5">
    <source>
        <dbReference type="Pfam" id="PF06439"/>
    </source>
</evidence>
<dbReference type="Gene3D" id="2.60.120.560">
    <property type="entry name" value="Exo-inulinase, domain 1"/>
    <property type="match status" value="1"/>
</dbReference>
<evidence type="ECO:0000256" key="3">
    <source>
        <dbReference type="SAM" id="MobiDB-lite"/>
    </source>
</evidence>
<evidence type="ECO:0000256" key="1">
    <source>
        <dbReference type="ARBA" id="ARBA00008779"/>
    </source>
</evidence>
<accession>M5S1F4</accession>
<dbReference type="Gene3D" id="3.40.720.10">
    <property type="entry name" value="Alkaline Phosphatase, subunit A"/>
    <property type="match status" value="1"/>
</dbReference>
<protein>
    <submittedName>
        <fullName evidence="6">Sulfatase family protein</fullName>
        <ecNumber evidence="6">3.1.6.1</ecNumber>
    </submittedName>
</protein>
<comment type="caution">
    <text evidence="6">The sequence shown here is derived from an EMBL/GenBank/DDBJ whole genome shotgun (WGS) entry which is preliminary data.</text>
</comment>
<reference evidence="6 7" key="1">
    <citation type="journal article" date="2013" name="Mar. Genomics">
        <title>Expression of sulfatases in Rhodopirellula baltica and the diversity of sulfatases in the genus Rhodopirellula.</title>
        <authorList>
            <person name="Wegner C.E."/>
            <person name="Richter-Heitmann T."/>
            <person name="Klindworth A."/>
            <person name="Klockow C."/>
            <person name="Richter M."/>
            <person name="Achstetter T."/>
            <person name="Glockner F.O."/>
            <person name="Harder J."/>
        </authorList>
    </citation>
    <scope>NUCLEOTIDE SEQUENCE [LARGE SCALE GENOMIC DNA]</scope>
    <source>
        <strain evidence="6 7">SM1</strain>
    </source>
</reference>
<organism evidence="6 7">
    <name type="scientific">Rhodopirellula maiorica SM1</name>
    <dbReference type="NCBI Taxonomy" id="1265738"/>
    <lineage>
        <taxon>Bacteria</taxon>
        <taxon>Pseudomonadati</taxon>
        <taxon>Planctomycetota</taxon>
        <taxon>Planctomycetia</taxon>
        <taxon>Pirellulales</taxon>
        <taxon>Pirellulaceae</taxon>
        <taxon>Novipirellula</taxon>
    </lineage>
</organism>
<name>M5S1F4_9BACT</name>
<feature type="region of interest" description="Disordered" evidence="3">
    <location>
        <begin position="561"/>
        <end position="590"/>
    </location>
</feature>
<proteinExistence type="inferred from homology"/>